<dbReference type="Pfam" id="PF00378">
    <property type="entry name" value="ECH_1"/>
    <property type="match status" value="1"/>
</dbReference>
<gene>
    <name evidence="3" type="ORF">SAMN06265360_12192</name>
</gene>
<dbReference type="CDD" id="cd06558">
    <property type="entry name" value="crotonase-like"/>
    <property type="match status" value="1"/>
</dbReference>
<accession>A0A238ZIH5</accession>
<dbReference type="InterPro" id="IPR029045">
    <property type="entry name" value="ClpP/crotonase-like_dom_sf"/>
</dbReference>
<dbReference type="OrthoDB" id="8452484at2"/>
<evidence type="ECO:0000313" key="3">
    <source>
        <dbReference type="EMBL" id="SNR82962.1"/>
    </source>
</evidence>
<proteinExistence type="inferred from homology"/>
<dbReference type="Gene3D" id="3.90.226.10">
    <property type="entry name" value="2-enoyl-CoA Hydratase, Chain A, domain 1"/>
    <property type="match status" value="1"/>
</dbReference>
<sequence length="266" mass="27795">MTTQAEHDSAGAVRTRREGAVGYITLDRPDAMNAVTIELARGLDSALRELSPDVAAIVIEGAGGNFCAGGDVHEVQRLTADGPSALRSLFEHFHRACSGIARLSVPVIAAVRGYAVAGGFELMQACDIALVAEDARIADHHVKAAQVPGGGGSQRLPRLVGKQRALGHLLTGDRISGEQAVEWGLAYRCVSPADFDAEVRAFATHVASMDRATLGTIKQLVHQGSTMSLDDGLALETATVVEHITTGASNPTTGTSTTRHGSDHDS</sequence>
<dbReference type="RefSeq" id="WP_089302970.1">
    <property type="nucleotide sequence ID" value="NZ_FZNW01000021.1"/>
</dbReference>
<evidence type="ECO:0000256" key="1">
    <source>
        <dbReference type="ARBA" id="ARBA00005254"/>
    </source>
</evidence>
<organism evidence="3 4">
    <name type="scientific">Haloechinothrix alba</name>
    <dbReference type="NCBI Taxonomy" id="664784"/>
    <lineage>
        <taxon>Bacteria</taxon>
        <taxon>Bacillati</taxon>
        <taxon>Actinomycetota</taxon>
        <taxon>Actinomycetes</taxon>
        <taxon>Pseudonocardiales</taxon>
        <taxon>Pseudonocardiaceae</taxon>
        <taxon>Haloechinothrix</taxon>
    </lineage>
</organism>
<dbReference type="AlphaFoldDB" id="A0A238ZIH5"/>
<reference evidence="3 4" key="1">
    <citation type="submission" date="2017-06" db="EMBL/GenBank/DDBJ databases">
        <authorList>
            <person name="Kim H.J."/>
            <person name="Triplett B.A."/>
        </authorList>
    </citation>
    <scope>NUCLEOTIDE SEQUENCE [LARGE SCALE GENOMIC DNA]</scope>
    <source>
        <strain evidence="3 4">DSM 45207</strain>
    </source>
</reference>
<feature type="compositionally biased region" description="Polar residues" evidence="2">
    <location>
        <begin position="246"/>
        <end position="259"/>
    </location>
</feature>
<dbReference type="SUPFAM" id="SSF52096">
    <property type="entry name" value="ClpP/crotonase"/>
    <property type="match status" value="1"/>
</dbReference>
<dbReference type="Proteomes" id="UP000198348">
    <property type="component" value="Unassembled WGS sequence"/>
</dbReference>
<protein>
    <submittedName>
        <fullName evidence="3">Enoyl-CoA hydratase/carnithine racemase</fullName>
    </submittedName>
</protein>
<evidence type="ECO:0000256" key="2">
    <source>
        <dbReference type="SAM" id="MobiDB-lite"/>
    </source>
</evidence>
<dbReference type="EMBL" id="FZNW01000021">
    <property type="protein sequence ID" value="SNR82962.1"/>
    <property type="molecule type" value="Genomic_DNA"/>
</dbReference>
<keyword evidence="4" id="KW-1185">Reference proteome</keyword>
<dbReference type="PANTHER" id="PTHR43802">
    <property type="entry name" value="ENOYL-COA HYDRATASE"/>
    <property type="match status" value="1"/>
</dbReference>
<name>A0A238ZIH5_9PSEU</name>
<dbReference type="InterPro" id="IPR001753">
    <property type="entry name" value="Enoyl-CoA_hydra/iso"/>
</dbReference>
<evidence type="ECO:0000313" key="4">
    <source>
        <dbReference type="Proteomes" id="UP000198348"/>
    </source>
</evidence>
<feature type="region of interest" description="Disordered" evidence="2">
    <location>
        <begin position="244"/>
        <end position="266"/>
    </location>
</feature>
<dbReference type="GO" id="GO:0003824">
    <property type="term" value="F:catalytic activity"/>
    <property type="evidence" value="ECO:0007669"/>
    <property type="project" value="UniProtKB-ARBA"/>
</dbReference>
<dbReference type="PANTHER" id="PTHR43802:SF1">
    <property type="entry name" value="IP11341P-RELATED"/>
    <property type="match status" value="1"/>
</dbReference>
<comment type="similarity">
    <text evidence="1">Belongs to the enoyl-CoA hydratase/isomerase family.</text>
</comment>